<dbReference type="VEuPathDB" id="VectorBase:GAUT014179"/>
<sequence>MTKAFVTKSTISTKLAAFFIKALTRHNNEYLRGENLHDEYFSDEYKCDGIRDESMDEISDHCFRDDINNEYLHDDTDNVAKPMTSSYSLLWWNKIIKYYGKVILIIDMNV</sequence>
<accession>A0A1A9UST7</accession>
<reference evidence="1" key="1">
    <citation type="submission" date="2020-05" db="UniProtKB">
        <authorList>
            <consortium name="EnsemblMetazoa"/>
        </authorList>
    </citation>
    <scope>IDENTIFICATION</scope>
    <source>
        <strain evidence="1">TTRI</strain>
    </source>
</reference>
<dbReference type="Proteomes" id="UP000078200">
    <property type="component" value="Unassembled WGS sequence"/>
</dbReference>
<dbReference type="EnsemblMetazoa" id="GAUT014179-RA">
    <property type="protein sequence ID" value="GAUT014179-PA"/>
    <property type="gene ID" value="GAUT014179"/>
</dbReference>
<protein>
    <submittedName>
        <fullName evidence="1">Uncharacterized protein</fullName>
    </submittedName>
</protein>
<keyword evidence="2" id="KW-1185">Reference proteome</keyword>
<name>A0A1A9UST7_GLOAU</name>
<organism evidence="1 2">
    <name type="scientific">Glossina austeni</name>
    <name type="common">Savannah tsetse fly</name>
    <dbReference type="NCBI Taxonomy" id="7395"/>
    <lineage>
        <taxon>Eukaryota</taxon>
        <taxon>Metazoa</taxon>
        <taxon>Ecdysozoa</taxon>
        <taxon>Arthropoda</taxon>
        <taxon>Hexapoda</taxon>
        <taxon>Insecta</taxon>
        <taxon>Pterygota</taxon>
        <taxon>Neoptera</taxon>
        <taxon>Endopterygota</taxon>
        <taxon>Diptera</taxon>
        <taxon>Brachycera</taxon>
        <taxon>Muscomorpha</taxon>
        <taxon>Hippoboscoidea</taxon>
        <taxon>Glossinidae</taxon>
        <taxon>Glossina</taxon>
    </lineage>
</organism>
<proteinExistence type="predicted"/>
<evidence type="ECO:0000313" key="1">
    <source>
        <dbReference type="EnsemblMetazoa" id="GAUT014179-PA"/>
    </source>
</evidence>
<dbReference type="AlphaFoldDB" id="A0A1A9UST7"/>
<evidence type="ECO:0000313" key="2">
    <source>
        <dbReference type="Proteomes" id="UP000078200"/>
    </source>
</evidence>